<proteinExistence type="predicted"/>
<comment type="caution">
    <text evidence="2">The sequence shown here is derived from an EMBL/GenBank/DDBJ whole genome shotgun (WGS) entry which is preliminary data.</text>
</comment>
<protein>
    <recommendedName>
        <fullName evidence="4">IPT/TIG domain-containing protein</fullName>
    </recommendedName>
</protein>
<keyword evidence="1" id="KW-0732">Signal</keyword>
<reference evidence="2 3" key="1">
    <citation type="submission" date="2020-09" db="EMBL/GenBank/DDBJ databases">
        <title>Flavimobilis rhizosphaerae sp. nov., isolated from rhizosphere soil of Spartina alterniflora.</title>
        <authorList>
            <person name="Hanqin C."/>
        </authorList>
    </citation>
    <scope>NUCLEOTIDE SEQUENCE [LARGE SCALE GENOMIC DNA]</scope>
    <source>
        <strain evidence="2 3">GY 10621</strain>
    </source>
</reference>
<dbReference type="EMBL" id="JACZDF010000003">
    <property type="protein sequence ID" value="MBD9699299.1"/>
    <property type="molecule type" value="Genomic_DNA"/>
</dbReference>
<evidence type="ECO:0008006" key="4">
    <source>
        <dbReference type="Google" id="ProtNLM"/>
    </source>
</evidence>
<keyword evidence="3" id="KW-1185">Reference proteome</keyword>
<sequence>MRTRRIVAATAAALALAGCAATEAYIDYVSPSISSAPTAAPGATITVTGAEFIADRRDRVRYDVFGREHPEDRSHPAEGIEVVLVVGEVRTTLVTVDAAADGTWTATVVVPATAPPGMATLEADADGLAVPATTSLTLVAASGEAS</sequence>
<feature type="chain" id="PRO_5045443551" description="IPT/TIG domain-containing protein" evidence="1">
    <location>
        <begin position="21"/>
        <end position="146"/>
    </location>
</feature>
<dbReference type="Proteomes" id="UP000642107">
    <property type="component" value="Unassembled WGS sequence"/>
</dbReference>
<organism evidence="2 3">
    <name type="scientific">Flavimobilis rhizosphaerae</name>
    <dbReference type="NCBI Taxonomy" id="2775421"/>
    <lineage>
        <taxon>Bacteria</taxon>
        <taxon>Bacillati</taxon>
        <taxon>Actinomycetota</taxon>
        <taxon>Actinomycetes</taxon>
        <taxon>Micrococcales</taxon>
        <taxon>Jonesiaceae</taxon>
        <taxon>Flavimobilis</taxon>
    </lineage>
</organism>
<feature type="signal peptide" evidence="1">
    <location>
        <begin position="1"/>
        <end position="20"/>
    </location>
</feature>
<evidence type="ECO:0000256" key="1">
    <source>
        <dbReference type="SAM" id="SignalP"/>
    </source>
</evidence>
<evidence type="ECO:0000313" key="2">
    <source>
        <dbReference type="EMBL" id="MBD9699299.1"/>
    </source>
</evidence>
<accession>A0ABR9DQW0</accession>
<evidence type="ECO:0000313" key="3">
    <source>
        <dbReference type="Proteomes" id="UP000642107"/>
    </source>
</evidence>
<name>A0ABR9DQW0_9MICO</name>
<gene>
    <name evidence="2" type="ORF">IGS67_07315</name>
</gene>
<dbReference type="PROSITE" id="PS51257">
    <property type="entry name" value="PROKAR_LIPOPROTEIN"/>
    <property type="match status" value="1"/>
</dbReference>
<dbReference type="RefSeq" id="WP_192279239.1">
    <property type="nucleotide sequence ID" value="NZ_JACZDF010000003.1"/>
</dbReference>